<accession>A0ABR7CPC6</accession>
<dbReference type="Pfam" id="PF04301">
    <property type="entry name" value="BioG"/>
    <property type="match status" value="1"/>
</dbReference>
<proteinExistence type="predicted"/>
<sequence length="219" mass="24848">MRKYWLTRDGNPGLILFMLGWAADHHAVEHLAPEGYDMLCVYDYRTLEPFAAEEFSAYRNVTLFAWSFGVWAAERTCRDVASDCAVALGGTPYPVDDRFGIPRRAFLATLRGLRGSGAETFNRRAYGADYDRLAPFFDERPFEDKLDELGVLFERSAEPYMPSLDWTAAVVGDRDAIFPPANMLAYWKEKAVVKPLPHYPFGDPGIVSGYLKKIENDNR</sequence>
<gene>
    <name evidence="1" type="ORF">H8S08_10905</name>
</gene>
<keyword evidence="2" id="KW-1185">Reference proteome</keyword>
<reference evidence="1 2" key="1">
    <citation type="submission" date="2020-08" db="EMBL/GenBank/DDBJ databases">
        <title>Genome public.</title>
        <authorList>
            <person name="Liu C."/>
            <person name="Sun Q."/>
        </authorList>
    </citation>
    <scope>NUCLEOTIDE SEQUENCE [LARGE SCALE GENOMIC DNA]</scope>
    <source>
        <strain evidence="1 2">New-7</strain>
    </source>
</reference>
<name>A0ABR7CPC6_9BACT</name>
<comment type="caution">
    <text evidence="1">The sequence shown here is derived from an EMBL/GenBank/DDBJ whole genome shotgun (WGS) entry which is preliminary data.</text>
</comment>
<dbReference type="SUPFAM" id="SSF53474">
    <property type="entry name" value="alpha/beta-Hydrolases"/>
    <property type="match status" value="1"/>
</dbReference>
<organism evidence="1 2">
    <name type="scientific">Alistipes hominis</name>
    <dbReference type="NCBI Taxonomy" id="2763015"/>
    <lineage>
        <taxon>Bacteria</taxon>
        <taxon>Pseudomonadati</taxon>
        <taxon>Bacteroidota</taxon>
        <taxon>Bacteroidia</taxon>
        <taxon>Bacteroidales</taxon>
        <taxon>Rikenellaceae</taxon>
        <taxon>Alistipes</taxon>
    </lineage>
</organism>
<dbReference type="RefSeq" id="WP_101570667.1">
    <property type="nucleotide sequence ID" value="NZ_JACOOK010000006.1"/>
</dbReference>
<dbReference type="InterPro" id="IPR029058">
    <property type="entry name" value="AB_hydrolase_fold"/>
</dbReference>
<dbReference type="EMBL" id="JACOOK010000006">
    <property type="protein sequence ID" value="MBC5617521.1"/>
    <property type="molecule type" value="Genomic_DNA"/>
</dbReference>
<dbReference type="Proteomes" id="UP000636891">
    <property type="component" value="Unassembled WGS sequence"/>
</dbReference>
<evidence type="ECO:0000313" key="2">
    <source>
        <dbReference type="Proteomes" id="UP000636891"/>
    </source>
</evidence>
<evidence type="ECO:0000313" key="1">
    <source>
        <dbReference type="EMBL" id="MBC5617521.1"/>
    </source>
</evidence>
<dbReference type="InterPro" id="IPR007398">
    <property type="entry name" value="BioG"/>
</dbReference>
<protein>
    <submittedName>
        <fullName evidence="1">DUF452 family protein</fullName>
    </submittedName>
</protein>